<dbReference type="PANTHER" id="PTHR33408">
    <property type="entry name" value="TRANSPOSASE"/>
    <property type="match status" value="1"/>
</dbReference>
<gene>
    <name evidence="2" type="ORF">HKBW3S09_01302</name>
</gene>
<evidence type="ECO:0000313" key="3">
    <source>
        <dbReference type="Proteomes" id="UP000585609"/>
    </source>
</evidence>
<reference evidence="2 3" key="1">
    <citation type="journal article" date="2020" name="Front. Microbiol.">
        <title>Single-cell genomics of novel Actinobacteria with the Wood-Ljungdahl pathway discovered in a serpentinizing system.</title>
        <authorList>
            <person name="Merino N."/>
            <person name="Kawai M."/>
            <person name="Boyd E.S."/>
            <person name="Colman D.R."/>
            <person name="McGlynn S.E."/>
            <person name="Nealson K.H."/>
            <person name="Kurokawa K."/>
            <person name="Hongoh Y."/>
        </authorList>
    </citation>
    <scope>NUCLEOTIDE SEQUENCE [LARGE SCALE GENOMIC DNA]</scope>
    <source>
        <strain evidence="2 3">S09_30</strain>
    </source>
</reference>
<dbReference type="GO" id="GO:0006313">
    <property type="term" value="P:DNA transposition"/>
    <property type="evidence" value="ECO:0007669"/>
    <property type="project" value="InterPro"/>
</dbReference>
<dbReference type="AlphaFoldDB" id="A0A6V8NUM8"/>
<evidence type="ECO:0000259" key="1">
    <source>
        <dbReference type="Pfam" id="PF01609"/>
    </source>
</evidence>
<name>A0A6V8NUM8_9ACTN</name>
<comment type="caution">
    <text evidence="2">The sequence shown here is derived from an EMBL/GenBank/DDBJ whole genome shotgun (WGS) entry which is preliminary data.</text>
</comment>
<organism evidence="2 3">
    <name type="scientific">Candidatus Hakubella thermalkaliphila</name>
    <dbReference type="NCBI Taxonomy" id="2754717"/>
    <lineage>
        <taxon>Bacteria</taxon>
        <taxon>Bacillati</taxon>
        <taxon>Actinomycetota</taxon>
        <taxon>Actinomycetota incertae sedis</taxon>
        <taxon>Candidatus Hakubellales</taxon>
        <taxon>Candidatus Hakubellaceae</taxon>
        <taxon>Candidatus Hakubella</taxon>
    </lineage>
</organism>
<evidence type="ECO:0000313" key="2">
    <source>
        <dbReference type="EMBL" id="GFP23837.1"/>
    </source>
</evidence>
<dbReference type="InterPro" id="IPR002559">
    <property type="entry name" value="Transposase_11"/>
</dbReference>
<accession>A0A6V8NUM8</accession>
<dbReference type="Pfam" id="PF01609">
    <property type="entry name" value="DDE_Tnp_1"/>
    <property type="match status" value="1"/>
</dbReference>
<feature type="domain" description="Transposase IS4-like" evidence="1">
    <location>
        <begin position="42"/>
        <end position="247"/>
    </location>
</feature>
<dbReference type="EMBL" id="BLRW01000214">
    <property type="protein sequence ID" value="GFP23837.1"/>
    <property type="molecule type" value="Genomic_DNA"/>
</dbReference>
<sequence length="275" mass="30742">VKQVLEKRDAIVAAIKEIQEIKDSDKTGKKEPKLNPLEKEARFMKHSGGRIRLSYNCQAAVDEKEGVIVAADITSEANDKRQLLPMLEKVEETVEKKPKKAVMDAGYHSKENLEKAEKLETDCYVTSRKGEEEVKQERGRGREKEEAKAVTTSFVNSPSQKGVAIVNGDRAIEDAETRLNREPADAVSRMAAKLQTEEGKEIYRQRKKIVEPVFGQVKSNLGFRRFRLRGSGKAGGEWTLVCLVHNIKKIYAKIMAKGGDLDSLTGELEAVYNPA</sequence>
<dbReference type="Proteomes" id="UP000585609">
    <property type="component" value="Unassembled WGS sequence"/>
</dbReference>
<dbReference type="GO" id="GO:0003677">
    <property type="term" value="F:DNA binding"/>
    <property type="evidence" value="ECO:0007669"/>
    <property type="project" value="InterPro"/>
</dbReference>
<protein>
    <submittedName>
        <fullName evidence="2">Transposase</fullName>
    </submittedName>
</protein>
<feature type="non-terminal residue" evidence="2">
    <location>
        <position position="1"/>
    </location>
</feature>
<dbReference type="GO" id="GO:0004803">
    <property type="term" value="F:transposase activity"/>
    <property type="evidence" value="ECO:0007669"/>
    <property type="project" value="InterPro"/>
</dbReference>
<proteinExistence type="predicted"/>
<dbReference type="PANTHER" id="PTHR33408:SF2">
    <property type="entry name" value="TRANSPOSASE DDE DOMAIN-CONTAINING PROTEIN"/>
    <property type="match status" value="1"/>
</dbReference>